<evidence type="ECO:0000256" key="1">
    <source>
        <dbReference type="SAM" id="Phobius"/>
    </source>
</evidence>
<feature type="transmembrane region" description="Helical" evidence="1">
    <location>
        <begin position="102"/>
        <end position="129"/>
    </location>
</feature>
<keyword evidence="1" id="KW-1133">Transmembrane helix</keyword>
<proteinExistence type="predicted"/>
<keyword evidence="1" id="KW-0472">Membrane</keyword>
<evidence type="ECO:0000313" key="2">
    <source>
        <dbReference type="EMBL" id="CAD8163162.1"/>
    </source>
</evidence>
<dbReference type="OrthoDB" id="289179at2759"/>
<dbReference type="GO" id="GO:0016020">
    <property type="term" value="C:membrane"/>
    <property type="evidence" value="ECO:0007669"/>
    <property type="project" value="InterPro"/>
</dbReference>
<evidence type="ECO:0000313" key="3">
    <source>
        <dbReference type="Proteomes" id="UP000689195"/>
    </source>
</evidence>
<feature type="transmembrane region" description="Helical" evidence="1">
    <location>
        <begin position="240"/>
        <end position="260"/>
    </location>
</feature>
<accession>A0A8S1UHF1</accession>
<organism evidence="2 3">
    <name type="scientific">Paramecium pentaurelia</name>
    <dbReference type="NCBI Taxonomy" id="43138"/>
    <lineage>
        <taxon>Eukaryota</taxon>
        <taxon>Sar</taxon>
        <taxon>Alveolata</taxon>
        <taxon>Ciliophora</taxon>
        <taxon>Intramacronucleata</taxon>
        <taxon>Oligohymenophorea</taxon>
        <taxon>Peniculida</taxon>
        <taxon>Parameciidae</taxon>
        <taxon>Paramecium</taxon>
    </lineage>
</organism>
<dbReference type="AlphaFoldDB" id="A0A8S1UHF1"/>
<keyword evidence="1" id="KW-0812">Transmembrane</keyword>
<gene>
    <name evidence="2" type="ORF">PPENT_87.1.T0390082</name>
</gene>
<feature type="transmembrane region" description="Helical" evidence="1">
    <location>
        <begin position="69"/>
        <end position="87"/>
    </location>
</feature>
<feature type="transmembrane region" description="Helical" evidence="1">
    <location>
        <begin position="303"/>
        <end position="324"/>
    </location>
</feature>
<comment type="caution">
    <text evidence="2">The sequence shown here is derived from an EMBL/GenBank/DDBJ whole genome shotgun (WGS) entry which is preliminary data.</text>
</comment>
<dbReference type="Proteomes" id="UP000689195">
    <property type="component" value="Unassembled WGS sequence"/>
</dbReference>
<feature type="transmembrane region" description="Helical" evidence="1">
    <location>
        <begin position="186"/>
        <end position="205"/>
    </location>
</feature>
<feature type="transmembrane region" description="Helical" evidence="1">
    <location>
        <begin position="150"/>
        <end position="166"/>
    </location>
</feature>
<reference evidence="2" key="1">
    <citation type="submission" date="2021-01" db="EMBL/GenBank/DDBJ databases">
        <authorList>
            <consortium name="Genoscope - CEA"/>
            <person name="William W."/>
        </authorList>
    </citation>
    <scope>NUCLEOTIDE SEQUENCE</scope>
</reference>
<dbReference type="EMBL" id="CAJJDO010000039">
    <property type="protein sequence ID" value="CAD8163162.1"/>
    <property type="molecule type" value="Genomic_DNA"/>
</dbReference>
<dbReference type="InterPro" id="IPR015449">
    <property type="entry name" value="K_chnl_Ca-activ_SK"/>
</dbReference>
<name>A0A8S1UHF1_9CILI</name>
<feature type="transmembrane region" description="Helical" evidence="1">
    <location>
        <begin position="272"/>
        <end position="291"/>
    </location>
</feature>
<sequence>MNQNDSINQVTYTKQFKTGIGNLGYERSFSAGQDEIQPKENNYQKVQQKEIICFEDSRVTKLIMEGHKLIENFRLQLILVITALWFLEIDDEIFIEKQGSDLILWLTFSLNLILILFTFLSYLTLMNYWKSTLLIPKDQSFYHSDQMKPFLIETIFLLIFPTVFTRDIHLTFTIKNNEYYYTVNEIIIMISTLRSFQILFIFLRLCKFYNSQTQRLSLNYGIMMNPKFLFKYMIHSQPIILILSIFSITFWYCTIAMWIAEKALQRENLQTIQLFKHCFLEVILSLLAYAYEDYVPVTNLGRIILSYAAYAGFVMASIIISAIIQAFEQEYGEYQACVLLDKLIMKESMYQVTSNIGEQFYYIMKFDKNPFTYNRVKIIQTELKEFQMLKRQYKSIISENIVNLFKRRSRESNDILEEYQDIMKMCKYQNKQIQEMLEELISLQNYHYHNWYD</sequence>
<keyword evidence="3" id="KW-1185">Reference proteome</keyword>
<dbReference type="PANTHER" id="PTHR10153">
    <property type="entry name" value="SMALL CONDUCTANCE CALCIUM-ACTIVATED POTASSIUM CHANNEL"/>
    <property type="match status" value="1"/>
</dbReference>
<dbReference type="GO" id="GO:0016286">
    <property type="term" value="F:small conductance calcium-activated potassium channel activity"/>
    <property type="evidence" value="ECO:0007669"/>
    <property type="project" value="InterPro"/>
</dbReference>
<protein>
    <submittedName>
        <fullName evidence="2">Uncharacterized protein</fullName>
    </submittedName>
</protein>